<evidence type="ECO:0000256" key="2">
    <source>
        <dbReference type="SAM" id="MobiDB-lite"/>
    </source>
</evidence>
<proteinExistence type="predicted"/>
<gene>
    <name evidence="5" type="ORF">M0811_10341</name>
</gene>
<feature type="domain" description="RGS" evidence="4">
    <location>
        <begin position="128"/>
        <end position="245"/>
    </location>
</feature>
<feature type="compositionally biased region" description="Basic and acidic residues" evidence="2">
    <location>
        <begin position="80"/>
        <end position="90"/>
    </location>
</feature>
<feature type="compositionally biased region" description="Basic residues" evidence="2">
    <location>
        <begin position="58"/>
        <end position="79"/>
    </location>
</feature>
<dbReference type="GO" id="GO:0005085">
    <property type="term" value="F:guanyl-nucleotide exchange factor activity"/>
    <property type="evidence" value="ECO:0007669"/>
    <property type="project" value="InterPro"/>
</dbReference>
<comment type="caution">
    <text evidence="5">The sequence shown here is derived from an EMBL/GenBank/DDBJ whole genome shotgun (WGS) entry which is preliminary data.</text>
</comment>
<sequence>MEKSNGKLNEKSNLSSKNSNEISLDESLDENEGSELSLFEFIQLNIEPDDLPNEKPKPKPKAQKKPKDKKTKLKDKKKPKKEDINQKDINQKNPINENESNQENNLKEENSDHEDSDLDDDPAQDLILINSIFKSQISILYFKRFLWENYQIKEIIWWELINLFKSIQEEETKKEIYKQIIKNIKKPDPKTRIEFPKEIIQPLESIDKNAELNQDIFDPLLKHLEDELNKYFDNFMKSQEFKELKRDLKKNKEKGIELKGPKELRRELVEEFYAVEKQIFESIDNFRRKLIEPFRQEIGVRIRKETFEILFRDLEKIYSTSKIIVNELETRKNKWNYKSILGDLFTTFYPKISEAYLSYVQNVNKILENYKELMQTSVSKHFLEKILQKEEIEIESYIFSPIHHSEKYAEFISRLFIVTPWNHPDFKYLSKIQENFQTFTNKVRKEQASYVEFDLSSQDLISKLTTIRQDVGKVVSYPFLPEMKGRLIQVFLFEKSLGWCFFDNETNKFIFEYLVSINLVWIRKRNRFYDHTGLPNSGNPKKSNQRRIVTENQIEFITPERRLILELNTKNYFTNDFYSVVEKCGYSKDELRKKPERDIKYQYNDYTFFEGTLRYGLPTGNGKIQYPNGSVFTGTFKNGKKNGEGHLRYSTGDIFKGFWVDDLPHGNCEIIYCNGNKFSGFYSNGKKSQKGELFLVDGSFYKGDFVEDKFHGDGFIKYPNGSTYEGKFVKNRRHGFGIFKESENQIYEGDWENDMKSGKGKQVFENGDVYIGSWARNKFHGKGSLQTKTTKYIGLWKNGLKNGKGTFHYSETKIYDGDWKNNLREGTGVFINGCFKYIGEWKANLPNGNGQIYRSQKPFSISKLEKEKINETEEEIIEHIIGKFVNGKPDGKAKHSMIKRFIFDGEIHNGKRFGSGNLYFPDGSKVISGWKNDFLDFKSQTKMKFFVDNHTFQITYSPNQNYSEKIETNSTESEKTGKLKEFNEGIYPITENPNQWLIPSLETFLNGCYWI</sequence>
<feature type="compositionally biased region" description="Polar residues" evidence="2">
    <location>
        <begin position="91"/>
        <end position="104"/>
    </location>
</feature>
<feature type="region of interest" description="Disordered" evidence="2">
    <location>
        <begin position="1"/>
        <end position="32"/>
    </location>
</feature>
<dbReference type="Gene3D" id="1.10.167.10">
    <property type="entry name" value="Regulator of G-protein Signalling 4, domain 2"/>
    <property type="match status" value="1"/>
</dbReference>
<dbReference type="Gene3D" id="2.20.110.10">
    <property type="entry name" value="Histone H3 K4-specific methyltransferase SET7/9 N-terminal domain"/>
    <property type="match status" value="5"/>
</dbReference>
<dbReference type="EMBL" id="JAPDFW010000089">
    <property type="protein sequence ID" value="KAJ5071279.1"/>
    <property type="molecule type" value="Genomic_DNA"/>
</dbReference>
<dbReference type="SUPFAM" id="SSF48065">
    <property type="entry name" value="DBL homology domain (DH-domain)"/>
    <property type="match status" value="1"/>
</dbReference>
<accession>A0A9Q0RA25</accession>
<dbReference type="InterPro" id="IPR000219">
    <property type="entry name" value="DH_dom"/>
</dbReference>
<name>A0A9Q0RA25_ANAIG</name>
<evidence type="ECO:0000313" key="5">
    <source>
        <dbReference type="EMBL" id="KAJ5071279.1"/>
    </source>
</evidence>
<feature type="compositionally biased region" description="Basic and acidic residues" evidence="2">
    <location>
        <begin position="1"/>
        <end position="10"/>
    </location>
</feature>
<keyword evidence="1" id="KW-0677">Repeat</keyword>
<dbReference type="AlphaFoldDB" id="A0A9Q0RA25"/>
<feature type="compositionally biased region" description="Low complexity" evidence="2">
    <location>
        <begin position="11"/>
        <end position="22"/>
    </location>
</feature>
<dbReference type="OrthoDB" id="270720at2759"/>
<dbReference type="PROSITE" id="PS50010">
    <property type="entry name" value="DH_2"/>
    <property type="match status" value="1"/>
</dbReference>
<dbReference type="SMART" id="SM00325">
    <property type="entry name" value="RhoGEF"/>
    <property type="match status" value="1"/>
</dbReference>
<dbReference type="Gene3D" id="1.20.900.10">
    <property type="entry name" value="Dbl homology (DH) domain"/>
    <property type="match status" value="1"/>
</dbReference>
<dbReference type="InterPro" id="IPR016137">
    <property type="entry name" value="RGS"/>
</dbReference>
<reference evidence="5" key="1">
    <citation type="submission" date="2022-10" db="EMBL/GenBank/DDBJ databases">
        <title>Novel sulphate-reducing endosymbionts in the free-living metamonad Anaeramoeba.</title>
        <authorList>
            <person name="Jerlstrom-Hultqvist J."/>
            <person name="Cepicka I."/>
            <person name="Gallot-Lavallee L."/>
            <person name="Salas-Leiva D."/>
            <person name="Curtis B.A."/>
            <person name="Zahonova K."/>
            <person name="Pipaliya S."/>
            <person name="Dacks J."/>
            <person name="Roger A.J."/>
        </authorList>
    </citation>
    <scope>NUCLEOTIDE SEQUENCE</scope>
    <source>
        <strain evidence="5">BMAN</strain>
    </source>
</reference>
<dbReference type="OMA" id="KECIGDI"/>
<feature type="region of interest" description="Disordered" evidence="2">
    <location>
        <begin position="46"/>
        <end position="119"/>
    </location>
</feature>
<evidence type="ECO:0000313" key="6">
    <source>
        <dbReference type="Proteomes" id="UP001149090"/>
    </source>
</evidence>
<feature type="compositionally biased region" description="Acidic residues" evidence="2">
    <location>
        <begin position="23"/>
        <end position="32"/>
    </location>
</feature>
<protein>
    <submittedName>
        <fullName evidence="5">Morn repeat-containing protein</fullName>
    </submittedName>
</protein>
<keyword evidence="6" id="KW-1185">Reference proteome</keyword>
<dbReference type="PROSITE" id="PS50132">
    <property type="entry name" value="RGS"/>
    <property type="match status" value="1"/>
</dbReference>
<organism evidence="5 6">
    <name type="scientific">Anaeramoeba ignava</name>
    <name type="common">Anaerobic marine amoeba</name>
    <dbReference type="NCBI Taxonomy" id="1746090"/>
    <lineage>
        <taxon>Eukaryota</taxon>
        <taxon>Metamonada</taxon>
        <taxon>Anaeramoebidae</taxon>
        <taxon>Anaeramoeba</taxon>
    </lineage>
</organism>
<dbReference type="SMART" id="SM00698">
    <property type="entry name" value="MORN"/>
    <property type="match status" value="11"/>
</dbReference>
<dbReference type="InterPro" id="IPR036305">
    <property type="entry name" value="RGS_sf"/>
</dbReference>
<feature type="domain" description="DH" evidence="3">
    <location>
        <begin position="264"/>
        <end position="446"/>
    </location>
</feature>
<dbReference type="InterPro" id="IPR044926">
    <property type="entry name" value="RGS_subdomain_2"/>
</dbReference>
<dbReference type="Pfam" id="PF02493">
    <property type="entry name" value="MORN"/>
    <property type="match status" value="11"/>
</dbReference>
<dbReference type="InterPro" id="IPR003409">
    <property type="entry name" value="MORN"/>
</dbReference>
<evidence type="ECO:0000256" key="1">
    <source>
        <dbReference type="ARBA" id="ARBA00022737"/>
    </source>
</evidence>
<dbReference type="PANTHER" id="PTHR23084:SF263">
    <property type="entry name" value="MORN REPEAT-CONTAINING PROTEIN 1"/>
    <property type="match status" value="1"/>
</dbReference>
<dbReference type="Pfam" id="PF00615">
    <property type="entry name" value="RGS"/>
    <property type="match status" value="1"/>
</dbReference>
<dbReference type="SUPFAM" id="SSF82185">
    <property type="entry name" value="Histone H3 K4-specific methyltransferase SET7/9 N-terminal domain"/>
    <property type="match status" value="4"/>
</dbReference>
<dbReference type="SUPFAM" id="SSF48097">
    <property type="entry name" value="Regulator of G-protein signaling, RGS"/>
    <property type="match status" value="1"/>
</dbReference>
<dbReference type="PANTHER" id="PTHR23084">
    <property type="entry name" value="PHOSPHATIDYLINOSITOL-4-PHOSPHATE 5-KINASE RELATED"/>
    <property type="match status" value="1"/>
</dbReference>
<dbReference type="InterPro" id="IPR035899">
    <property type="entry name" value="DBL_dom_sf"/>
</dbReference>
<evidence type="ECO:0000259" key="4">
    <source>
        <dbReference type="PROSITE" id="PS50132"/>
    </source>
</evidence>
<dbReference type="Proteomes" id="UP001149090">
    <property type="component" value="Unassembled WGS sequence"/>
</dbReference>
<evidence type="ECO:0000259" key="3">
    <source>
        <dbReference type="PROSITE" id="PS50010"/>
    </source>
</evidence>